<evidence type="ECO:0000256" key="1">
    <source>
        <dbReference type="ARBA" id="ARBA00010296"/>
    </source>
</evidence>
<keyword evidence="5" id="KW-0564">Palmitate</keyword>
<name>A0AAU9BIS0_9ENTR</name>
<evidence type="ECO:0000256" key="3">
    <source>
        <dbReference type="ARBA" id="ARBA00022729"/>
    </source>
</evidence>
<dbReference type="InterPro" id="IPR012556">
    <property type="entry name" value="Entericidin"/>
</dbReference>
<accession>A0AAU9BIS0</accession>
<protein>
    <recommendedName>
        <fullName evidence="9">Entericidin A/B family lipoprotein</fullName>
    </recommendedName>
</protein>
<keyword evidence="2" id="KW-1003">Cell membrane</keyword>
<keyword evidence="6" id="KW-0449">Lipoprotein</keyword>
<sequence length="60" mass="6207">MIEGAAPAAPDFLQAGMMKRTVKILLLLALSSALLSGCNTTRGMGQDIQDLGHIISHAAS</sequence>
<evidence type="ECO:0000313" key="8">
    <source>
        <dbReference type="Proteomes" id="UP000595858"/>
    </source>
</evidence>
<evidence type="ECO:0008006" key="9">
    <source>
        <dbReference type="Google" id="ProtNLM"/>
    </source>
</evidence>
<organism evidence="7 8">
    <name type="scientific">Enterobacter roggenkampii</name>
    <dbReference type="NCBI Taxonomy" id="1812935"/>
    <lineage>
        <taxon>Bacteria</taxon>
        <taxon>Pseudomonadati</taxon>
        <taxon>Pseudomonadota</taxon>
        <taxon>Gammaproteobacteria</taxon>
        <taxon>Enterobacterales</taxon>
        <taxon>Enterobacteriaceae</taxon>
        <taxon>Enterobacter</taxon>
        <taxon>Enterobacter cloacae complex</taxon>
    </lineage>
</organism>
<evidence type="ECO:0000256" key="4">
    <source>
        <dbReference type="ARBA" id="ARBA00023136"/>
    </source>
</evidence>
<dbReference type="Proteomes" id="UP000595858">
    <property type="component" value="Chromosome"/>
</dbReference>
<evidence type="ECO:0000256" key="5">
    <source>
        <dbReference type="ARBA" id="ARBA00023139"/>
    </source>
</evidence>
<dbReference type="Pfam" id="PF08085">
    <property type="entry name" value="Entericidin"/>
    <property type="match status" value="1"/>
</dbReference>
<proteinExistence type="inferred from homology"/>
<dbReference type="GO" id="GO:0009636">
    <property type="term" value="P:response to toxic substance"/>
    <property type="evidence" value="ECO:0007669"/>
    <property type="project" value="InterPro"/>
</dbReference>
<dbReference type="GO" id="GO:0016020">
    <property type="term" value="C:membrane"/>
    <property type="evidence" value="ECO:0007669"/>
    <property type="project" value="InterPro"/>
</dbReference>
<evidence type="ECO:0000256" key="6">
    <source>
        <dbReference type="ARBA" id="ARBA00023288"/>
    </source>
</evidence>
<evidence type="ECO:0000313" key="7">
    <source>
        <dbReference type="EMBL" id="BCL40905.1"/>
    </source>
</evidence>
<evidence type="ECO:0000256" key="2">
    <source>
        <dbReference type="ARBA" id="ARBA00022475"/>
    </source>
</evidence>
<comment type="similarity">
    <text evidence="1">Belongs to the EcnA/EcnB lipoprotein family.</text>
</comment>
<dbReference type="EMBL" id="AP023447">
    <property type="protein sequence ID" value="BCL40905.1"/>
    <property type="molecule type" value="Genomic_DNA"/>
</dbReference>
<keyword evidence="4" id="KW-0472">Membrane</keyword>
<dbReference type="AlphaFoldDB" id="A0AAU9BIS0"/>
<reference evidence="7" key="1">
    <citation type="journal article" date="2020" name="J Glob Antimicrob Resist">
        <title>Genomic characterization of clinical Enterobacter roggenkampii co-harboring blaIMP-1- and blaGES-5-encoding IncP6 and mcr-9-encoding IncHI2 plasmids isolated in Japan.</title>
        <authorList>
            <person name="Umeda K."/>
            <person name="Nakamura H."/>
            <person name="Fukuda A."/>
            <person name="Matsumoto Y."/>
            <person name="Motooka D."/>
            <person name="Nakamura S."/>
            <person name="Yasui Y."/>
            <person name="Yoshida H."/>
            <person name="Kawahara R."/>
        </authorList>
    </citation>
    <scope>NUCLEOTIDE SEQUENCE</scope>
    <source>
        <strain evidence="7">OIPH-N260</strain>
    </source>
</reference>
<gene>
    <name evidence="7" type="ORF">OIPHN260_04070</name>
</gene>
<keyword evidence="3" id="KW-0732">Signal</keyword>